<comment type="caution">
    <text evidence="1">The sequence shown here is derived from an EMBL/GenBank/DDBJ whole genome shotgun (WGS) entry which is preliminary data.</text>
</comment>
<evidence type="ECO:0000313" key="2">
    <source>
        <dbReference type="Proteomes" id="UP000264062"/>
    </source>
</evidence>
<sequence length="216" mass="24612">MKKIIIAISIFLSLYVISMEKVEMKLYQYTENDTTVQLITIVSDSSMSAVLQENGRMIYDYKKDTLYLIDDSLKTSMKMSISMLGLFVTGLSDNLGVKPDSSGIKIEKSEKKYELSGKYYPQYFIYSNDNKILTIAVDENLEYPYTRKSIDKLKKIIEQIIGFDVQSGAIKDIAGLPKAIIYYKDGVEKTKTILSGFSKGNFEKYLTVPKDYKTGY</sequence>
<dbReference type="Proteomes" id="UP000264062">
    <property type="component" value="Unassembled WGS sequence"/>
</dbReference>
<proteinExistence type="predicted"/>
<dbReference type="EMBL" id="DMZY01000021">
    <property type="protein sequence ID" value="HAV91675.1"/>
    <property type="molecule type" value="Genomic_DNA"/>
</dbReference>
<reference evidence="1 2" key="1">
    <citation type="journal article" date="2018" name="Nat. Biotechnol.">
        <title>A standardized bacterial taxonomy based on genome phylogeny substantially revises the tree of life.</title>
        <authorList>
            <person name="Parks D.H."/>
            <person name="Chuvochina M."/>
            <person name="Waite D.W."/>
            <person name="Rinke C."/>
            <person name="Skarshewski A."/>
            <person name="Chaumeil P.A."/>
            <person name="Hugenholtz P."/>
        </authorList>
    </citation>
    <scope>NUCLEOTIDE SEQUENCE [LARGE SCALE GENOMIC DNA]</scope>
    <source>
        <strain evidence="1">UBA9956</strain>
    </source>
</reference>
<dbReference type="AlphaFoldDB" id="A0A350H809"/>
<accession>A0A350H809</accession>
<gene>
    <name evidence="1" type="ORF">DCW38_00620</name>
</gene>
<evidence type="ECO:0000313" key="1">
    <source>
        <dbReference type="EMBL" id="HAV91675.1"/>
    </source>
</evidence>
<organism evidence="1 2">
    <name type="scientific">candidate division WOR-3 bacterium</name>
    <dbReference type="NCBI Taxonomy" id="2052148"/>
    <lineage>
        <taxon>Bacteria</taxon>
        <taxon>Bacteria division WOR-3</taxon>
    </lineage>
</organism>
<protein>
    <submittedName>
        <fullName evidence="1">Uncharacterized protein</fullName>
    </submittedName>
</protein>
<name>A0A350H809_UNCW3</name>